<dbReference type="InterPro" id="IPR012312">
    <property type="entry name" value="Hemerythrin-like"/>
</dbReference>
<dbReference type="PANTHER" id="PTHR39966">
    <property type="entry name" value="BLL2471 PROTEIN-RELATED"/>
    <property type="match status" value="1"/>
</dbReference>
<organism evidence="2 3">
    <name type="scientific">candidate division LCP-89 bacterium B3_LCP</name>
    <dbReference type="NCBI Taxonomy" id="2012998"/>
    <lineage>
        <taxon>Bacteria</taxon>
        <taxon>Pseudomonadati</taxon>
        <taxon>Bacteria division LCP-89</taxon>
    </lineage>
</organism>
<dbReference type="GO" id="GO:0005886">
    <property type="term" value="C:plasma membrane"/>
    <property type="evidence" value="ECO:0007669"/>
    <property type="project" value="TreeGrafter"/>
</dbReference>
<accession>A0A532V4N2</accession>
<dbReference type="Gene3D" id="3.30.450.20">
    <property type="entry name" value="PAS domain"/>
    <property type="match status" value="1"/>
</dbReference>
<keyword evidence="2" id="KW-0808">Transferase</keyword>
<dbReference type="Pfam" id="PF13596">
    <property type="entry name" value="PAS_10"/>
    <property type="match status" value="1"/>
</dbReference>
<sequence>MHEKVNHIAPEGHPIHTLMTEHAELLGFADELVQKAAALKSYDGYSEASDVIEEIKSLIAKFKDSEKHYLREENVLFPYIDKHGISGPTQVMWTEHDQIRDLKKGFFPLVEDPADCVYTDFVSQAGSFSRALKELLTNHFHKENNILFTMAMDVITGEEWKEISSQFAEIGYCSFSPIADVSEAESGGRTISSNGEMTFATGSVPSNVMEAMLNTLPVEITYIDDEDTVKYFSQSKEMIFTRTKAILGNKVQNCHPQKSVHLVNKIVEAFRDGSKDVAEFWIDLGDKKAYIRYFAVRDENGKYLGCMEVTQDIAPIQKIEGQRRLLDWS</sequence>
<dbReference type="GO" id="GO:0016301">
    <property type="term" value="F:kinase activity"/>
    <property type="evidence" value="ECO:0007669"/>
    <property type="project" value="UniProtKB-KW"/>
</dbReference>
<dbReference type="PANTHER" id="PTHR39966:SF3">
    <property type="entry name" value="DUF438 DOMAIN-CONTAINING PROTEIN"/>
    <property type="match status" value="1"/>
</dbReference>
<name>A0A532V4N2_UNCL8</name>
<protein>
    <submittedName>
        <fullName evidence="2">Histidine kinase</fullName>
    </submittedName>
</protein>
<reference evidence="2 3" key="1">
    <citation type="submission" date="2017-06" db="EMBL/GenBank/DDBJ databases">
        <title>Novel microbial phyla capable of carbon fixation and sulfur reduction in deep-sea sediments.</title>
        <authorList>
            <person name="Huang J."/>
            <person name="Baker B."/>
            <person name="Wang Y."/>
        </authorList>
    </citation>
    <scope>NUCLEOTIDE SEQUENCE [LARGE SCALE GENOMIC DNA]</scope>
    <source>
        <strain evidence="2">B3_LCP</strain>
    </source>
</reference>
<feature type="domain" description="Hemerythrin-like" evidence="1">
    <location>
        <begin position="13"/>
        <end position="151"/>
    </location>
</feature>
<keyword evidence="2" id="KW-0418">Kinase</keyword>
<comment type="caution">
    <text evidence="2">The sequence shown here is derived from an EMBL/GenBank/DDBJ whole genome shotgun (WGS) entry which is preliminary data.</text>
</comment>
<dbReference type="Proteomes" id="UP000319619">
    <property type="component" value="Unassembled WGS sequence"/>
</dbReference>
<gene>
    <name evidence="2" type="ORF">CEE37_00365</name>
</gene>
<dbReference type="SUPFAM" id="SSF55785">
    <property type="entry name" value="PYP-like sensor domain (PAS domain)"/>
    <property type="match status" value="1"/>
</dbReference>
<evidence type="ECO:0000313" key="3">
    <source>
        <dbReference type="Proteomes" id="UP000319619"/>
    </source>
</evidence>
<evidence type="ECO:0000313" key="2">
    <source>
        <dbReference type="EMBL" id="TKJ42164.1"/>
    </source>
</evidence>
<proteinExistence type="predicted"/>
<dbReference type="AlphaFoldDB" id="A0A532V4N2"/>
<dbReference type="Pfam" id="PF01814">
    <property type="entry name" value="Hemerythrin"/>
    <property type="match status" value="1"/>
</dbReference>
<dbReference type="Gene3D" id="1.20.120.520">
    <property type="entry name" value="nmb1532 protein domain like"/>
    <property type="match status" value="1"/>
</dbReference>
<dbReference type="EMBL" id="NJBN01000001">
    <property type="protein sequence ID" value="TKJ42164.1"/>
    <property type="molecule type" value="Genomic_DNA"/>
</dbReference>
<dbReference type="InterPro" id="IPR035965">
    <property type="entry name" value="PAS-like_dom_sf"/>
</dbReference>
<evidence type="ECO:0000259" key="1">
    <source>
        <dbReference type="Pfam" id="PF01814"/>
    </source>
</evidence>